<evidence type="ECO:0000313" key="3">
    <source>
        <dbReference type="Proteomes" id="UP000054560"/>
    </source>
</evidence>
<organism evidence="2 3">
    <name type="scientific">Sphaeroforma arctica JP610</name>
    <dbReference type="NCBI Taxonomy" id="667725"/>
    <lineage>
        <taxon>Eukaryota</taxon>
        <taxon>Ichthyosporea</taxon>
        <taxon>Ichthyophonida</taxon>
        <taxon>Sphaeroforma</taxon>
    </lineage>
</organism>
<protein>
    <submittedName>
        <fullName evidence="2">Uncharacterized protein</fullName>
    </submittedName>
</protein>
<accession>A0A0L0FJJ8</accession>
<evidence type="ECO:0000256" key="1">
    <source>
        <dbReference type="SAM" id="MobiDB-lite"/>
    </source>
</evidence>
<name>A0A0L0FJJ8_9EUKA</name>
<dbReference type="AlphaFoldDB" id="A0A0L0FJJ8"/>
<dbReference type="EMBL" id="KQ243208">
    <property type="protein sequence ID" value="KNC76198.1"/>
    <property type="molecule type" value="Genomic_DNA"/>
</dbReference>
<dbReference type="OrthoDB" id="5876363at2759"/>
<gene>
    <name evidence="2" type="ORF">SARC_11292</name>
</gene>
<dbReference type="InterPro" id="IPR013083">
    <property type="entry name" value="Znf_RING/FYVE/PHD"/>
</dbReference>
<evidence type="ECO:0000313" key="2">
    <source>
        <dbReference type="EMBL" id="KNC76198.1"/>
    </source>
</evidence>
<keyword evidence="3" id="KW-1185">Reference proteome</keyword>
<dbReference type="RefSeq" id="XP_014150100.1">
    <property type="nucleotide sequence ID" value="XM_014294625.1"/>
</dbReference>
<feature type="compositionally biased region" description="Polar residues" evidence="1">
    <location>
        <begin position="168"/>
        <end position="188"/>
    </location>
</feature>
<feature type="region of interest" description="Disordered" evidence="1">
    <location>
        <begin position="244"/>
        <end position="264"/>
    </location>
</feature>
<feature type="non-terminal residue" evidence="2">
    <location>
        <position position="1"/>
    </location>
</feature>
<dbReference type="InterPro" id="IPR011011">
    <property type="entry name" value="Znf_FYVE_PHD"/>
</dbReference>
<feature type="compositionally biased region" description="Pro residues" evidence="1">
    <location>
        <begin position="84"/>
        <end position="97"/>
    </location>
</feature>
<dbReference type="Gene3D" id="3.30.40.10">
    <property type="entry name" value="Zinc/RING finger domain, C3HC4 (zinc finger)"/>
    <property type="match status" value="1"/>
</dbReference>
<feature type="compositionally biased region" description="Basic residues" evidence="1">
    <location>
        <begin position="246"/>
        <end position="255"/>
    </location>
</feature>
<dbReference type="SUPFAM" id="SSF57903">
    <property type="entry name" value="FYVE/PHD zinc finger"/>
    <property type="match status" value="1"/>
</dbReference>
<feature type="region of interest" description="Disordered" evidence="1">
    <location>
        <begin position="84"/>
        <end position="228"/>
    </location>
</feature>
<reference evidence="2 3" key="1">
    <citation type="submission" date="2011-02" db="EMBL/GenBank/DDBJ databases">
        <title>The Genome Sequence of Sphaeroforma arctica JP610.</title>
        <authorList>
            <consortium name="The Broad Institute Genome Sequencing Platform"/>
            <person name="Russ C."/>
            <person name="Cuomo C."/>
            <person name="Young S.K."/>
            <person name="Zeng Q."/>
            <person name="Gargeya S."/>
            <person name="Alvarado L."/>
            <person name="Berlin A."/>
            <person name="Chapman S.B."/>
            <person name="Chen Z."/>
            <person name="Freedman E."/>
            <person name="Gellesch M."/>
            <person name="Goldberg J."/>
            <person name="Griggs A."/>
            <person name="Gujja S."/>
            <person name="Heilman E."/>
            <person name="Heiman D."/>
            <person name="Howarth C."/>
            <person name="Mehta T."/>
            <person name="Neiman D."/>
            <person name="Pearson M."/>
            <person name="Roberts A."/>
            <person name="Saif S."/>
            <person name="Shea T."/>
            <person name="Shenoy N."/>
            <person name="Sisk P."/>
            <person name="Stolte C."/>
            <person name="Sykes S."/>
            <person name="White J."/>
            <person name="Yandava C."/>
            <person name="Burger G."/>
            <person name="Gray M.W."/>
            <person name="Holland P.W.H."/>
            <person name="King N."/>
            <person name="Lang F.B.F."/>
            <person name="Roger A.J."/>
            <person name="Ruiz-Trillo I."/>
            <person name="Haas B."/>
            <person name="Nusbaum C."/>
            <person name="Birren B."/>
        </authorList>
    </citation>
    <scope>NUCLEOTIDE SEQUENCE [LARGE SCALE GENOMIC DNA]</scope>
    <source>
        <strain evidence="2 3">JP610</strain>
    </source>
</reference>
<sequence length="323" mass="35994">MCPKVFHFNCVNPPLHEEDDDDDDEKWYCANCKTAKDIKATWERFPRIHQILKKGQANVFAQLLQYGLKCNPMEYNFLPPRRPPWGPFPSESPPPVELPREKKAAQHTNKTTQPAEGKVKAKGQSHPKRARTDGAAKRPYRSKAQKLGPNTGPSDSTKQRRGPGPMSDPSNGTESPDAQVQRIVQNSVYRAEARGKANPAKPKHRRGTSAKGRATPAEGLEGLRMTEPIGTQEDFVQVCMDSTRSVHARRKRTAKKTTQQADEDAHLAEAYEQHVREVKEGATALMAAAKLLETTKAQKALAALPSDVIALFKEFRDSRTQSQ</sequence>
<dbReference type="GeneID" id="25911796"/>
<feature type="compositionally biased region" description="Basic residues" evidence="1">
    <location>
        <begin position="120"/>
        <end position="129"/>
    </location>
</feature>
<proteinExistence type="predicted"/>
<dbReference type="Proteomes" id="UP000054560">
    <property type="component" value="Unassembled WGS sequence"/>
</dbReference>